<dbReference type="GO" id="GO:0030366">
    <property type="term" value="F:molybdopterin synthase activity"/>
    <property type="evidence" value="ECO:0007669"/>
    <property type="project" value="UniProtKB-UniRule"/>
</dbReference>
<dbReference type="Proteomes" id="UP000694843">
    <property type="component" value="Unplaced"/>
</dbReference>
<feature type="binding site" evidence="4">
    <location>
        <begin position="109"/>
        <end position="110"/>
    </location>
    <ligand>
        <name>substrate</name>
    </ligand>
</feature>
<dbReference type="CDD" id="cd00756">
    <property type="entry name" value="MoaE"/>
    <property type="match status" value="1"/>
</dbReference>
<feature type="binding site" evidence="4">
    <location>
        <begin position="132"/>
        <end position="134"/>
    </location>
    <ligand>
        <name>substrate</name>
    </ligand>
</feature>
<reference evidence="5" key="1">
    <citation type="submission" date="2014-08" db="EMBL/GenBank/DDBJ databases">
        <authorList>
            <person name="Murali S."/>
            <person name="Richards S."/>
            <person name="Bandaranaike D."/>
            <person name="Bellair M."/>
            <person name="Blankenburg K."/>
            <person name="Chao H."/>
            <person name="Dinh H."/>
            <person name="Doddapaneni H."/>
            <person name="Dugan-Rocha S."/>
            <person name="Elkadiri S."/>
            <person name="Gnanaolivu R."/>
            <person name="Hughes D."/>
            <person name="Lee S."/>
            <person name="Li M."/>
            <person name="Ming W."/>
            <person name="Munidasa M."/>
            <person name="Muniz J."/>
            <person name="Nguyen L."/>
            <person name="Osuji N."/>
            <person name="Pu L.-L."/>
            <person name="Puazo M."/>
            <person name="Skinner E."/>
            <person name="Qu C."/>
            <person name="Quiroz J."/>
            <person name="Raj R."/>
            <person name="Weissenberger G."/>
            <person name="Xin Y."/>
            <person name="Zou X."/>
            <person name="Han Y."/>
            <person name="Worley K."/>
            <person name="Muzny D."/>
            <person name="Gibbs R."/>
        </authorList>
    </citation>
    <scope>NUCLEOTIDE SEQUENCE</scope>
    <source>
        <strain evidence="5">HAZT.00-mixed</strain>
        <tissue evidence="5">Whole organism</tissue>
    </source>
</reference>
<comment type="function">
    <text evidence="4">Catalytic subunit of the molybdopterin synthase complex, a complex that catalyzes the conversion of precursor Z into molybdopterin. Acts by mediating the incorporation of 2 sulfur atoms from thiocarboxylated MOCS2A into precursor Z to generate a dithiolene group.</text>
</comment>
<keyword evidence="2 4" id="KW-0808">Transferase</keyword>
<evidence type="ECO:0000256" key="4">
    <source>
        <dbReference type="HAMAP-Rule" id="MF_03052"/>
    </source>
</evidence>
<dbReference type="EC" id="2.8.1.12" evidence="4"/>
<comment type="similarity">
    <text evidence="4">Belongs to the MoaE family. MOCS2B subfamily.</text>
</comment>
<dbReference type="GO" id="GO:1990140">
    <property type="term" value="C:molybdopterin synthase complex"/>
    <property type="evidence" value="ECO:0007669"/>
    <property type="project" value="UniProtKB-UniRule"/>
</dbReference>
<dbReference type="PANTHER" id="PTHR23404">
    <property type="entry name" value="MOLYBDOPTERIN SYNTHASE RELATED"/>
    <property type="match status" value="1"/>
</dbReference>
<dbReference type="CTD" id="43017"/>
<evidence type="ECO:0000313" key="7">
    <source>
        <dbReference type="RefSeq" id="XP_018014558.1"/>
    </source>
</evidence>
<dbReference type="RefSeq" id="XP_018014566.1">
    <property type="nucleotide sequence ID" value="XM_018159077.2"/>
</dbReference>
<feature type="binding site" evidence="4">
    <location>
        <position position="125"/>
    </location>
    <ligand>
        <name>substrate</name>
    </ligand>
</feature>
<sequence>MAGDEETGGITHIELTFSELSVSEATKIVSSAKCGAISLFVGTTRDVFENKTVVSLEYEAYEVMAQKEMKKLADEVRKQFPVENILIIHRLGNVKVCEASIIVGVSSVHRAEAMAATTFIMDRIKARVPVWKKEVYSDGTKNWKENKECNWRTQ</sequence>
<proteinExistence type="inferred from homology"/>
<reference evidence="5" key="3">
    <citation type="submission" date="2019-06" db="EMBL/GenBank/DDBJ databases">
        <authorList>
            <person name="Poynton C."/>
            <person name="Hasenbein S."/>
            <person name="Benoit J.B."/>
            <person name="Sepulveda M.S."/>
            <person name="Poelchau M.F."/>
            <person name="Murali S.C."/>
            <person name="Chen S."/>
            <person name="Glastad K.M."/>
            <person name="Werren J.H."/>
            <person name="Vineis J.H."/>
            <person name="Bowen J.L."/>
            <person name="Friedrich M."/>
            <person name="Jones J."/>
            <person name="Robertson H.M."/>
            <person name="Feyereisen R."/>
            <person name="Mechler-Hickson A."/>
            <person name="Mathers N."/>
            <person name="Lee C.E."/>
            <person name="Colbourne J.K."/>
            <person name="Biales A."/>
            <person name="Johnston J.S."/>
            <person name="Wellborn G.A."/>
            <person name="Rosendale A.J."/>
            <person name="Cridge A.G."/>
            <person name="Munoz-Torres M.C."/>
            <person name="Bain P.A."/>
            <person name="Manny A.R."/>
            <person name="Major K.M."/>
            <person name="Lambert F.N."/>
            <person name="Vulpe C.D."/>
            <person name="Tuck P."/>
            <person name="Blalock B.J."/>
            <person name="Lin Y.-Y."/>
            <person name="Smith M.E."/>
            <person name="Ochoa-Acuna H."/>
            <person name="Chen M.-J.M."/>
            <person name="Childers C.P."/>
            <person name="Qu J."/>
            <person name="Dugan S."/>
            <person name="Lee S.L."/>
            <person name="Chao H."/>
            <person name="Dinh H."/>
            <person name="Han Y."/>
            <person name="Doddapaneni H."/>
            <person name="Worley K.C."/>
            <person name="Muzny D.M."/>
            <person name="Gibbs R.A."/>
            <person name="Richards S."/>
        </authorList>
    </citation>
    <scope>NUCLEOTIDE SEQUENCE</scope>
    <source>
        <strain evidence="5">HAZT.00-mixed</strain>
        <tissue evidence="5">Whole organism</tissue>
    </source>
</reference>
<protein>
    <recommendedName>
        <fullName evidence="4">Molybdopterin synthase catalytic subunit</fullName>
        <ecNumber evidence="4">2.8.1.12</ecNumber>
    </recommendedName>
    <alternativeName>
        <fullName evidence="4">Molybdenum cofactor synthesis protein 2 large subunit</fullName>
    </alternativeName>
    <alternativeName>
        <fullName evidence="4">Molybdenum cofactor synthesis protein 2B</fullName>
        <shortName evidence="4">MOCS2B</shortName>
    </alternativeName>
</protein>
<evidence type="ECO:0000313" key="5">
    <source>
        <dbReference type="EMBL" id="KAA0193889.1"/>
    </source>
</evidence>
<dbReference type="UniPathway" id="UPA00344"/>
<dbReference type="InterPro" id="IPR003448">
    <property type="entry name" value="Mopterin_biosynth_MoaE"/>
</dbReference>
<evidence type="ECO:0000313" key="6">
    <source>
        <dbReference type="Proteomes" id="UP000694843"/>
    </source>
</evidence>
<dbReference type="GO" id="GO:0006777">
    <property type="term" value="P:Mo-molybdopterin cofactor biosynthetic process"/>
    <property type="evidence" value="ECO:0007669"/>
    <property type="project" value="UniProtKB-UniRule"/>
</dbReference>
<evidence type="ECO:0000256" key="2">
    <source>
        <dbReference type="ARBA" id="ARBA00022679"/>
    </source>
</evidence>
<dbReference type="InterPro" id="IPR028888">
    <property type="entry name" value="MOCS2B_euk"/>
</dbReference>
<reference evidence="7 8" key="4">
    <citation type="submission" date="2025-04" db="UniProtKB">
        <authorList>
            <consortium name="RefSeq"/>
        </authorList>
    </citation>
    <scope>IDENTIFICATION</scope>
    <source>
        <tissue evidence="7 8">Whole organism</tissue>
    </source>
</reference>
<dbReference type="InterPro" id="IPR036563">
    <property type="entry name" value="MoaE_sf"/>
</dbReference>
<organism evidence="5">
    <name type="scientific">Hyalella azteca</name>
    <name type="common">Amphipod</name>
    <dbReference type="NCBI Taxonomy" id="294128"/>
    <lineage>
        <taxon>Eukaryota</taxon>
        <taxon>Metazoa</taxon>
        <taxon>Ecdysozoa</taxon>
        <taxon>Arthropoda</taxon>
        <taxon>Crustacea</taxon>
        <taxon>Multicrustacea</taxon>
        <taxon>Malacostraca</taxon>
        <taxon>Eumalacostraca</taxon>
        <taxon>Peracarida</taxon>
        <taxon>Amphipoda</taxon>
        <taxon>Senticaudata</taxon>
        <taxon>Talitrida</taxon>
        <taxon>Talitroidea</taxon>
        <taxon>Hyalellidae</taxon>
        <taxon>Hyalella</taxon>
    </lineage>
</organism>
<accession>A0A6A0H153</accession>
<comment type="subcellular location">
    <subcellularLocation>
        <location evidence="4">Cytoplasm</location>
    </subcellularLocation>
</comment>
<dbReference type="SUPFAM" id="SSF54690">
    <property type="entry name" value="Molybdopterin synthase subunit MoaE"/>
    <property type="match status" value="1"/>
</dbReference>
<dbReference type="OMA" id="WKHQFFA"/>
<dbReference type="EMBL" id="JQDR03010672">
    <property type="protein sequence ID" value="KAA0193889.1"/>
    <property type="molecule type" value="Genomic_DNA"/>
</dbReference>
<dbReference type="KEGG" id="hazt:108671512"/>
<keyword evidence="6" id="KW-1185">Reference proteome</keyword>
<reference evidence="5" key="2">
    <citation type="journal article" date="2018" name="Environ. Sci. Technol.">
        <title>The Toxicogenome of Hyalella azteca: A Model for Sediment Ecotoxicology and Evolutionary Toxicology.</title>
        <authorList>
            <person name="Poynton H.C."/>
            <person name="Hasenbein S."/>
            <person name="Benoit J.B."/>
            <person name="Sepulveda M.S."/>
            <person name="Poelchau M.F."/>
            <person name="Hughes D.S.T."/>
            <person name="Murali S.C."/>
            <person name="Chen S."/>
            <person name="Glastad K.M."/>
            <person name="Goodisman M.A.D."/>
            <person name="Werren J.H."/>
            <person name="Vineis J.H."/>
            <person name="Bowen J.L."/>
            <person name="Friedrich M."/>
            <person name="Jones J."/>
            <person name="Robertson H.M."/>
            <person name="Feyereisen R."/>
            <person name="Mechler-Hickson A."/>
            <person name="Mathers N."/>
            <person name="Lee C.E."/>
            <person name="Colbourne J.K."/>
            <person name="Biales A."/>
            <person name="Johnston J.S."/>
            <person name="Wellborn G.A."/>
            <person name="Rosendale A.J."/>
            <person name="Cridge A.G."/>
            <person name="Munoz-Torres M.C."/>
            <person name="Bain P.A."/>
            <person name="Manny A.R."/>
            <person name="Major K.M."/>
            <person name="Lambert F.N."/>
            <person name="Vulpe C.D."/>
            <person name="Tuck P."/>
            <person name="Blalock B.J."/>
            <person name="Lin Y.Y."/>
            <person name="Smith M.E."/>
            <person name="Ochoa-Acuna H."/>
            <person name="Chen M.M."/>
            <person name="Childers C.P."/>
            <person name="Qu J."/>
            <person name="Dugan S."/>
            <person name="Lee S.L."/>
            <person name="Chao H."/>
            <person name="Dinh H."/>
            <person name="Han Y."/>
            <person name="Doddapaneni H."/>
            <person name="Worley K.C."/>
            <person name="Muzny D.M."/>
            <person name="Gibbs R.A."/>
            <person name="Richards S."/>
        </authorList>
    </citation>
    <scope>NUCLEOTIDE SEQUENCE</scope>
    <source>
        <strain evidence="5">HAZT.00-mixed</strain>
        <tissue evidence="5">Whole organism</tissue>
    </source>
</reference>
<evidence type="ECO:0000256" key="3">
    <source>
        <dbReference type="ARBA" id="ARBA00023150"/>
    </source>
</evidence>
<evidence type="ECO:0000256" key="1">
    <source>
        <dbReference type="ARBA" id="ARBA00022490"/>
    </source>
</evidence>
<keyword evidence="1 4" id="KW-0963">Cytoplasm</keyword>
<keyword evidence="3 4" id="KW-0501">Molybdenum cofactor biosynthesis</keyword>
<comment type="pathway">
    <text evidence="4">Cofactor biosynthesis; molybdopterin biosynthesis.</text>
</comment>
<gene>
    <name evidence="7 8" type="primary">LOC108671512</name>
    <name evidence="5" type="ORF">HAZT_HAZT010098</name>
</gene>
<dbReference type="Pfam" id="PF02391">
    <property type="entry name" value="MoaE"/>
    <property type="match status" value="1"/>
</dbReference>
<dbReference type="Proteomes" id="UP000711488">
    <property type="component" value="Unassembled WGS sequence"/>
</dbReference>
<dbReference type="RefSeq" id="XP_018014558.1">
    <property type="nucleotide sequence ID" value="XM_018159069.2"/>
</dbReference>
<name>A0A6A0H153_HYAAZ</name>
<comment type="catalytic activity">
    <reaction evidence="4">
        <text>2 [molybdopterin-synthase sulfur-carrier protein]-C-terminal-Gly-aminoethanethioate + cyclic pyranopterin phosphate + H2O = molybdopterin + 2 [molybdopterin-synthase sulfur-carrier protein]-C-terminal Gly-Gly + 2 H(+)</text>
        <dbReference type="Rhea" id="RHEA:26333"/>
        <dbReference type="Rhea" id="RHEA-COMP:12202"/>
        <dbReference type="Rhea" id="RHEA-COMP:19907"/>
        <dbReference type="ChEBI" id="CHEBI:15377"/>
        <dbReference type="ChEBI" id="CHEBI:15378"/>
        <dbReference type="ChEBI" id="CHEBI:58698"/>
        <dbReference type="ChEBI" id="CHEBI:59648"/>
        <dbReference type="ChEBI" id="CHEBI:90778"/>
        <dbReference type="ChEBI" id="CHEBI:232372"/>
        <dbReference type="EC" id="2.8.1.12"/>
    </reaction>
</comment>
<dbReference type="FunFam" id="3.90.1170.40:FF:000002">
    <property type="entry name" value="Molybdopterin synthase catalytic subunit"/>
    <property type="match status" value="1"/>
</dbReference>
<dbReference type="GeneID" id="108671512"/>
<evidence type="ECO:0000313" key="8">
    <source>
        <dbReference type="RefSeq" id="XP_018014566.1"/>
    </source>
</evidence>
<comment type="subunit">
    <text evidence="4">Heterotetramer; composed of 2 small (MOCS2A) and 2 large (MOCS2B) subunits.</text>
</comment>
<dbReference type="Gene3D" id="3.90.1170.40">
    <property type="entry name" value="Molybdopterin biosynthesis MoaE subunit"/>
    <property type="match status" value="1"/>
</dbReference>
<dbReference type="AlphaFoldDB" id="A0A6A0H153"/>
<dbReference type="HAMAP" id="MF_03052">
    <property type="entry name" value="MOC2B"/>
    <property type="match status" value="1"/>
</dbReference>
<dbReference type="OrthoDB" id="5531344at2759"/>